<evidence type="ECO:0000256" key="1">
    <source>
        <dbReference type="SAM" id="MobiDB-lite"/>
    </source>
</evidence>
<comment type="caution">
    <text evidence="2">The sequence shown here is derived from an EMBL/GenBank/DDBJ whole genome shotgun (WGS) entry which is preliminary data.</text>
</comment>
<proteinExistence type="predicted"/>
<feature type="compositionally biased region" description="Polar residues" evidence="1">
    <location>
        <begin position="162"/>
        <end position="186"/>
    </location>
</feature>
<reference evidence="2 3" key="1">
    <citation type="submission" date="2023-01" db="EMBL/GenBank/DDBJ databases">
        <title>Analysis of 21 Apiospora genomes using comparative genomics revels a genus with tremendous synthesis potential of carbohydrate active enzymes and secondary metabolites.</title>
        <authorList>
            <person name="Sorensen T."/>
        </authorList>
    </citation>
    <scope>NUCLEOTIDE SEQUENCE [LARGE SCALE GENOMIC DNA]</scope>
    <source>
        <strain evidence="2 3">CBS 20057</strain>
    </source>
</reference>
<dbReference type="EMBL" id="JAQQWI010000016">
    <property type="protein sequence ID" value="KAK8008251.1"/>
    <property type="molecule type" value="Genomic_DNA"/>
</dbReference>
<evidence type="ECO:0000313" key="3">
    <source>
        <dbReference type="Proteomes" id="UP001396898"/>
    </source>
</evidence>
<name>A0ABR1REE7_9PEZI</name>
<evidence type="ECO:0000313" key="2">
    <source>
        <dbReference type="EMBL" id="KAK8008251.1"/>
    </source>
</evidence>
<gene>
    <name evidence="2" type="ORF">PG991_010802</name>
</gene>
<sequence length="212" mass="23300">MILPVSPEVAVVFCNESRCGVAPSAEIMQRAKIPHLDVSLLKDAPHQGMTNITVQGEKRVLPSREPVTRTKENAFKCFQAFVALASLMQSESESMEQDAEICLMHPDLKSAFEAAYPPKSPAHRDLVAVDFEGFFGLGLGEEHFTRLLTLVEERCRELATSDTMEQNWALSDKTPSQLPHTQPGSEGSNRGKKQSSSSRGKDPLKSLAFQSA</sequence>
<keyword evidence="3" id="KW-1185">Reference proteome</keyword>
<organism evidence="2 3">
    <name type="scientific">Apiospora marii</name>
    <dbReference type="NCBI Taxonomy" id="335849"/>
    <lineage>
        <taxon>Eukaryota</taxon>
        <taxon>Fungi</taxon>
        <taxon>Dikarya</taxon>
        <taxon>Ascomycota</taxon>
        <taxon>Pezizomycotina</taxon>
        <taxon>Sordariomycetes</taxon>
        <taxon>Xylariomycetidae</taxon>
        <taxon>Amphisphaeriales</taxon>
        <taxon>Apiosporaceae</taxon>
        <taxon>Apiospora</taxon>
    </lineage>
</organism>
<feature type="region of interest" description="Disordered" evidence="1">
    <location>
        <begin position="162"/>
        <end position="212"/>
    </location>
</feature>
<protein>
    <submittedName>
        <fullName evidence="2">Uncharacterized protein</fullName>
    </submittedName>
</protein>
<dbReference type="Proteomes" id="UP001396898">
    <property type="component" value="Unassembled WGS sequence"/>
</dbReference>
<accession>A0ABR1REE7</accession>